<feature type="repeat" description="ANK" evidence="3">
    <location>
        <begin position="4"/>
        <end position="36"/>
    </location>
</feature>
<proteinExistence type="predicted"/>
<sequence length="111" mass="11736">MSNSLYTPLHLASEKGNVKVVMQLLDAGAHVSQADQDGATPLHWAAAHDQVEVAAVLMRHGASLSVKDAKGQSPVSLAQAYAEEQGGGSDVLELLKGLARHERDGLRKSEL</sequence>
<name>A0A7S2FXN3_9EUKA</name>
<dbReference type="InterPro" id="IPR002110">
    <property type="entry name" value="Ankyrin_rpt"/>
</dbReference>
<reference evidence="4" key="1">
    <citation type="submission" date="2021-01" db="EMBL/GenBank/DDBJ databases">
        <authorList>
            <person name="Corre E."/>
            <person name="Pelletier E."/>
            <person name="Niang G."/>
            <person name="Scheremetjew M."/>
            <person name="Finn R."/>
            <person name="Kale V."/>
            <person name="Holt S."/>
            <person name="Cochrane G."/>
            <person name="Meng A."/>
            <person name="Brown T."/>
            <person name="Cohen L."/>
        </authorList>
    </citation>
    <scope>NUCLEOTIDE SEQUENCE</scope>
    <source>
        <strain evidence="4">UTEX LB 985</strain>
    </source>
</reference>
<dbReference type="SMART" id="SM00248">
    <property type="entry name" value="ANK"/>
    <property type="match status" value="2"/>
</dbReference>
<dbReference type="Gene3D" id="1.25.40.20">
    <property type="entry name" value="Ankyrin repeat-containing domain"/>
    <property type="match status" value="1"/>
</dbReference>
<dbReference type="PANTHER" id="PTHR24171">
    <property type="entry name" value="ANKYRIN REPEAT DOMAIN-CONTAINING PROTEIN 39-RELATED"/>
    <property type="match status" value="1"/>
</dbReference>
<evidence type="ECO:0000256" key="3">
    <source>
        <dbReference type="PROSITE-ProRule" id="PRU00023"/>
    </source>
</evidence>
<keyword evidence="2 3" id="KW-0040">ANK repeat</keyword>
<dbReference type="InterPro" id="IPR036770">
    <property type="entry name" value="Ankyrin_rpt-contain_sf"/>
</dbReference>
<evidence type="ECO:0000313" key="4">
    <source>
        <dbReference type="EMBL" id="CAD9420733.1"/>
    </source>
</evidence>
<keyword evidence="1" id="KW-0677">Repeat</keyword>
<organism evidence="4">
    <name type="scientific">Haptolina brevifila</name>
    <dbReference type="NCBI Taxonomy" id="156173"/>
    <lineage>
        <taxon>Eukaryota</taxon>
        <taxon>Haptista</taxon>
        <taxon>Haptophyta</taxon>
        <taxon>Prymnesiophyceae</taxon>
        <taxon>Prymnesiales</taxon>
        <taxon>Prymnesiaceae</taxon>
        <taxon>Haptolina</taxon>
    </lineage>
</organism>
<dbReference type="EMBL" id="HBGU01014058">
    <property type="protein sequence ID" value="CAD9420733.1"/>
    <property type="molecule type" value="Transcribed_RNA"/>
</dbReference>
<protein>
    <submittedName>
        <fullName evidence="4">Uncharacterized protein</fullName>
    </submittedName>
</protein>
<feature type="repeat" description="ANK" evidence="3">
    <location>
        <begin position="37"/>
        <end position="69"/>
    </location>
</feature>
<dbReference type="PROSITE" id="PS50088">
    <property type="entry name" value="ANK_REPEAT"/>
    <property type="match status" value="2"/>
</dbReference>
<dbReference type="SUPFAM" id="SSF48403">
    <property type="entry name" value="Ankyrin repeat"/>
    <property type="match status" value="1"/>
</dbReference>
<evidence type="ECO:0000256" key="2">
    <source>
        <dbReference type="ARBA" id="ARBA00023043"/>
    </source>
</evidence>
<gene>
    <name evidence="4" type="ORF">CBRE1094_LOCUS7579</name>
</gene>
<accession>A0A7S2FXN3</accession>
<evidence type="ECO:0000256" key="1">
    <source>
        <dbReference type="ARBA" id="ARBA00022737"/>
    </source>
</evidence>
<dbReference type="PANTHER" id="PTHR24171:SF10">
    <property type="entry name" value="ANKYRIN REPEAT DOMAIN-CONTAINING PROTEIN 29-LIKE"/>
    <property type="match status" value="1"/>
</dbReference>
<dbReference type="PROSITE" id="PS50297">
    <property type="entry name" value="ANK_REP_REGION"/>
    <property type="match status" value="2"/>
</dbReference>
<dbReference type="Pfam" id="PF12796">
    <property type="entry name" value="Ank_2"/>
    <property type="match status" value="1"/>
</dbReference>
<dbReference type="AlphaFoldDB" id="A0A7S2FXN3"/>